<feature type="domain" description="Peptidoglycan binding-like" evidence="1">
    <location>
        <begin position="242"/>
        <end position="292"/>
    </location>
</feature>
<dbReference type="Pfam" id="PF01471">
    <property type="entry name" value="PG_binding_1"/>
    <property type="match status" value="1"/>
</dbReference>
<dbReference type="InterPro" id="IPR002477">
    <property type="entry name" value="Peptidoglycan-bd-like"/>
</dbReference>
<accession>A0A3G2KA78</accession>
<evidence type="ECO:0000259" key="1">
    <source>
        <dbReference type="Pfam" id="PF01471"/>
    </source>
</evidence>
<dbReference type="Gene3D" id="3.30.1380.10">
    <property type="match status" value="1"/>
</dbReference>
<dbReference type="SUPFAM" id="SSF47090">
    <property type="entry name" value="PGBD-like"/>
    <property type="match status" value="2"/>
</dbReference>
<dbReference type="InterPro" id="IPR036365">
    <property type="entry name" value="PGBD-like_sf"/>
</dbReference>
<reference evidence="2 3" key="1">
    <citation type="submission" date="2018-09" db="EMBL/GenBank/DDBJ databases">
        <authorList>
            <person name="Fryberger R.B."/>
            <person name="Stoner T.H."/>
            <person name="Garlena R.A."/>
            <person name="Russell D.A."/>
            <person name="Pope W.H."/>
            <person name="Jacobs-Sera D."/>
            <person name="Hatfull G.F."/>
        </authorList>
    </citation>
    <scope>NUCLEOTIDE SEQUENCE [LARGE SCALE GENOMIC DNA]</scope>
</reference>
<evidence type="ECO:0000313" key="3">
    <source>
        <dbReference type="Proteomes" id="UP000279098"/>
    </source>
</evidence>
<dbReference type="Proteomes" id="UP000279098">
    <property type="component" value="Genome"/>
</dbReference>
<dbReference type="EMBL" id="MH834602">
    <property type="protein sequence ID" value="AYN55892.1"/>
    <property type="molecule type" value="Genomic_DNA"/>
</dbReference>
<dbReference type="CDD" id="cd14814">
    <property type="entry name" value="Peptidase_M15"/>
    <property type="match status" value="1"/>
</dbReference>
<gene>
    <name evidence="2" type="primary">20</name>
    <name evidence="2" type="ORF">PBI_BRAHMS_20</name>
</gene>
<proteinExistence type="predicted"/>
<evidence type="ECO:0000313" key="2">
    <source>
        <dbReference type="EMBL" id="AYN55892.1"/>
    </source>
</evidence>
<dbReference type="InterPro" id="IPR036366">
    <property type="entry name" value="PGBDSf"/>
</dbReference>
<sequence>MGYNYTSRNGQRVEVGVAADFDRLNAAFKRAFGLDLIVSSGTRTRAEQQYLYNGWINRLPGFNLAAPPGSSNHEESGPVGPIALDIRDTGRDAGVLTIGSVRNNWIRDNGPTYGFELAGLNFNPKEAWHIERRYPGGKGGSTAGTKRGGYQDGSAELRSFQEKLIRMGHDLGATGADAVYGPKTAAATRHEQTMAPRNGYPGGALVVDGIPGPATNGYLDWWLVGRHASTKSPKSAGELNYADIQTALNKHGYGLAVDGIWGPKSSNALADFQRRNGLVADRLVGPATWSKLNV</sequence>
<protein>
    <submittedName>
        <fullName evidence="2">Endolysin</fullName>
    </submittedName>
</protein>
<name>A0A3G2KA78_9CAUD</name>
<dbReference type="SUPFAM" id="SSF55166">
    <property type="entry name" value="Hedgehog/DD-peptidase"/>
    <property type="match status" value="1"/>
</dbReference>
<dbReference type="Gene3D" id="1.10.101.10">
    <property type="entry name" value="PGBD-like superfamily/PGBD"/>
    <property type="match status" value="2"/>
</dbReference>
<organism evidence="2 3">
    <name type="scientific">Microbacterium phage Brahms</name>
    <dbReference type="NCBI Taxonomy" id="2419973"/>
    <lineage>
        <taxon>Viruses</taxon>
        <taxon>Duplodnaviria</taxon>
        <taxon>Heunggongvirae</taxon>
        <taxon>Uroviricota</taxon>
        <taxon>Caudoviricetes</taxon>
        <taxon>Armstrongvirus</taxon>
        <taxon>Armstrongvirus armstrong</taxon>
    </lineage>
</organism>
<dbReference type="InterPro" id="IPR009045">
    <property type="entry name" value="Zn_M74/Hedgehog-like"/>
</dbReference>